<keyword evidence="9" id="KW-1185">Reference proteome</keyword>
<dbReference type="GO" id="GO:0016020">
    <property type="term" value="C:membrane"/>
    <property type="evidence" value="ECO:0007669"/>
    <property type="project" value="UniProtKB-SubCell"/>
</dbReference>
<comment type="subcellular location">
    <subcellularLocation>
        <location evidence="1 6">Membrane</location>
        <topology evidence="1 6">Multi-pass membrane protein</topology>
    </subcellularLocation>
</comment>
<dbReference type="PANTHER" id="PTHR12372:SF7">
    <property type="entry name" value="PROTEIN PECANEX"/>
    <property type="match status" value="1"/>
</dbReference>
<feature type="region of interest" description="Disordered" evidence="7">
    <location>
        <begin position="654"/>
        <end position="739"/>
    </location>
</feature>
<comment type="similarity">
    <text evidence="2 6">Belongs to the pecanex family.</text>
</comment>
<protein>
    <recommendedName>
        <fullName evidence="6">Pecanex-like protein</fullName>
    </recommendedName>
</protein>
<feature type="compositionally biased region" description="Low complexity" evidence="7">
    <location>
        <begin position="706"/>
        <end position="721"/>
    </location>
</feature>
<keyword evidence="3" id="KW-0812">Transmembrane</keyword>
<evidence type="ECO:0000256" key="4">
    <source>
        <dbReference type="ARBA" id="ARBA00022989"/>
    </source>
</evidence>
<keyword evidence="5" id="KW-0472">Membrane</keyword>
<evidence type="ECO:0000256" key="2">
    <source>
        <dbReference type="ARBA" id="ARBA00010170"/>
    </source>
</evidence>
<dbReference type="Pfam" id="PF05041">
    <property type="entry name" value="Pecanex_C"/>
    <property type="match status" value="1"/>
</dbReference>
<sequence>MIRSSFSDSSKQSIFVIWTVLFFEFDYKKYSEGFPIDYFIMSIFLTKVYELMLKLRFVFSYIAPWQIPWGSAFHAFAQPFSIPHSTMMFFQSILSSLISAPLNPFLGSAIFICSYVRPVKFWEKNYNTNRVDHTNTRLSSQLDRNPGADDNNLNSIFYEHLTRSLQHSLCGDLLLGRWGPVSSGDCFVLASDYLNALVHIIEVGNGLVTFQLRGLEFRGTYCQQREVEAITEDVESDKGCCCCEPGHLPGVLSVNAAFGQRWLSWQVTSVKYVIEGYSISDNSATSMLQVYDLRKILITYYVKAIIFYAIRSTQLVDWLTSDDIRTGLVEYHKKNFIEKESAFNQNIDEDYDVLAKGVSRNSFYNTYSDWIMFCAGRRNDEIPCDKASHLVTLCFALSLLGRRALGTAAHQQFSSLEFLYGLHALFKGDFRIAAQKDEWVLCDMDLLKKVVAPGVRMSLKLHQDHFTSPDEYDEPSILYAAIASHEENLVISHEGDPAWRQAVLANRNSLLALRHVTDDAIDDYKIIMLNKRFLSFRVIKVNRECVRGFWSSQLQELIFLRNRNPERGSIQNAKQVLRNIINSSCDQPIGYPIYVSPLTTSYADTNEQLHSFSYGALQVTRLTTALKKAWNHLRLRCGTLCRGSSEPIDEIIQGAVPSVREPGSLGPTRGRIDSSLSSPRTGTRHLSTSTNRSLSGSAPQTGIKLSSSLSVNAPSSTQPSPTGGPPEPTGSQQRTRHKR</sequence>
<evidence type="ECO:0000256" key="6">
    <source>
        <dbReference type="RuleBase" id="RU367089"/>
    </source>
</evidence>
<dbReference type="PANTHER" id="PTHR12372">
    <property type="entry name" value="PECANEX"/>
    <property type="match status" value="1"/>
</dbReference>
<accession>A0A7D9JCM6</accession>
<evidence type="ECO:0000313" key="9">
    <source>
        <dbReference type="Proteomes" id="UP001152795"/>
    </source>
</evidence>
<dbReference type="AlphaFoldDB" id="A0A7D9JCM6"/>
<dbReference type="InterPro" id="IPR039797">
    <property type="entry name" value="Pecanex"/>
</dbReference>
<evidence type="ECO:0000313" key="8">
    <source>
        <dbReference type="EMBL" id="CAB4026545.1"/>
    </source>
</evidence>
<name>A0A7D9JCM6_PARCT</name>
<feature type="compositionally biased region" description="Polar residues" evidence="7">
    <location>
        <begin position="674"/>
        <end position="705"/>
    </location>
</feature>
<reference evidence="8" key="1">
    <citation type="submission" date="2020-04" db="EMBL/GenBank/DDBJ databases">
        <authorList>
            <person name="Alioto T."/>
            <person name="Alioto T."/>
            <person name="Gomez Garrido J."/>
        </authorList>
    </citation>
    <scope>NUCLEOTIDE SEQUENCE</scope>
    <source>
        <strain evidence="8">A484AB</strain>
    </source>
</reference>
<evidence type="ECO:0000256" key="7">
    <source>
        <dbReference type="SAM" id="MobiDB-lite"/>
    </source>
</evidence>
<evidence type="ECO:0000256" key="1">
    <source>
        <dbReference type="ARBA" id="ARBA00004141"/>
    </source>
</evidence>
<dbReference type="InterPro" id="IPR007735">
    <property type="entry name" value="Pecanex_C"/>
</dbReference>
<dbReference type="Proteomes" id="UP001152795">
    <property type="component" value="Unassembled WGS sequence"/>
</dbReference>
<dbReference type="EMBL" id="CACRXK020014263">
    <property type="protein sequence ID" value="CAB4026545.1"/>
    <property type="molecule type" value="Genomic_DNA"/>
</dbReference>
<gene>
    <name evidence="8" type="ORF">PACLA_8A074887</name>
</gene>
<organism evidence="8 9">
    <name type="scientific">Paramuricea clavata</name>
    <name type="common">Red gorgonian</name>
    <name type="synonym">Violescent sea-whip</name>
    <dbReference type="NCBI Taxonomy" id="317549"/>
    <lineage>
        <taxon>Eukaryota</taxon>
        <taxon>Metazoa</taxon>
        <taxon>Cnidaria</taxon>
        <taxon>Anthozoa</taxon>
        <taxon>Octocorallia</taxon>
        <taxon>Malacalcyonacea</taxon>
        <taxon>Plexauridae</taxon>
        <taxon>Paramuricea</taxon>
    </lineage>
</organism>
<dbReference type="OrthoDB" id="10037631at2759"/>
<comment type="caution">
    <text evidence="8">The sequence shown here is derived from an EMBL/GenBank/DDBJ whole genome shotgun (WGS) entry which is preliminary data.</text>
</comment>
<evidence type="ECO:0000256" key="5">
    <source>
        <dbReference type="ARBA" id="ARBA00023136"/>
    </source>
</evidence>
<proteinExistence type="inferred from homology"/>
<evidence type="ECO:0000256" key="3">
    <source>
        <dbReference type="ARBA" id="ARBA00022692"/>
    </source>
</evidence>
<keyword evidence="4" id="KW-1133">Transmembrane helix</keyword>